<protein>
    <submittedName>
        <fullName evidence="9">Glycosyltransferase, catalytic subunit of cellulose synthase and poly-beta-1,6-N-acetylglucosamine synthase</fullName>
    </submittedName>
</protein>
<evidence type="ECO:0000256" key="2">
    <source>
        <dbReference type="ARBA" id="ARBA00022676"/>
    </source>
</evidence>
<evidence type="ECO:0000256" key="4">
    <source>
        <dbReference type="ARBA" id="ARBA00022692"/>
    </source>
</evidence>
<feature type="domain" description="Glycosyltransferase 2-like" evidence="8">
    <location>
        <begin position="332"/>
        <end position="522"/>
    </location>
</feature>
<feature type="transmembrane region" description="Helical" evidence="7">
    <location>
        <begin position="572"/>
        <end position="594"/>
    </location>
</feature>
<comment type="subcellular location">
    <subcellularLocation>
        <location evidence="1">Membrane</location>
        <topology evidence="1">Multi-pass membrane protein</topology>
    </subcellularLocation>
</comment>
<dbReference type="Pfam" id="PF13632">
    <property type="entry name" value="Glyco_trans_2_3"/>
    <property type="match status" value="1"/>
</dbReference>
<dbReference type="InterPro" id="IPR001173">
    <property type="entry name" value="Glyco_trans_2-like"/>
</dbReference>
<evidence type="ECO:0000259" key="8">
    <source>
        <dbReference type="Pfam" id="PF13632"/>
    </source>
</evidence>
<dbReference type="RefSeq" id="WP_091857371.1">
    <property type="nucleotide sequence ID" value="NZ_FNBZ01000004.1"/>
</dbReference>
<dbReference type="InterPro" id="IPR050321">
    <property type="entry name" value="Glycosyltr_2/OpgH_subfam"/>
</dbReference>
<feature type="transmembrane region" description="Helical" evidence="7">
    <location>
        <begin position="201"/>
        <end position="224"/>
    </location>
</feature>
<feature type="transmembrane region" description="Helical" evidence="7">
    <location>
        <begin position="493"/>
        <end position="526"/>
    </location>
</feature>
<evidence type="ECO:0000256" key="6">
    <source>
        <dbReference type="ARBA" id="ARBA00023136"/>
    </source>
</evidence>
<evidence type="ECO:0000256" key="7">
    <source>
        <dbReference type="SAM" id="Phobius"/>
    </source>
</evidence>
<comment type="caution">
    <text evidence="9">The sequence shown here is derived from an EMBL/GenBank/DDBJ whole genome shotgun (WGS) entry which is preliminary data.</text>
</comment>
<gene>
    <name evidence="9" type="ORF">SAMN05421844_104299</name>
</gene>
<feature type="transmembrane region" description="Helical" evidence="7">
    <location>
        <begin position="177"/>
        <end position="195"/>
    </location>
</feature>
<dbReference type="PANTHER" id="PTHR43867">
    <property type="entry name" value="CELLULOSE SYNTHASE CATALYTIC SUBUNIT A [UDP-FORMING]"/>
    <property type="match status" value="1"/>
</dbReference>
<dbReference type="SUPFAM" id="SSF53448">
    <property type="entry name" value="Nucleotide-diphospho-sugar transferases"/>
    <property type="match status" value="1"/>
</dbReference>
<name>A0ABY0P1H4_9HYPH</name>
<evidence type="ECO:0000256" key="1">
    <source>
        <dbReference type="ARBA" id="ARBA00004141"/>
    </source>
</evidence>
<feature type="transmembrane region" description="Helical" evidence="7">
    <location>
        <begin position="546"/>
        <end position="565"/>
    </location>
</feature>
<keyword evidence="3" id="KW-0808">Transferase</keyword>
<evidence type="ECO:0000313" key="9">
    <source>
        <dbReference type="EMBL" id="SDG54350.1"/>
    </source>
</evidence>
<dbReference type="Proteomes" id="UP000199468">
    <property type="component" value="Unassembled WGS sequence"/>
</dbReference>
<accession>A0ABY0P1H4</accession>
<keyword evidence="10" id="KW-1185">Reference proteome</keyword>
<dbReference type="EMBL" id="FNBZ01000004">
    <property type="protein sequence ID" value="SDG54350.1"/>
    <property type="molecule type" value="Genomic_DNA"/>
</dbReference>
<keyword evidence="4 7" id="KW-0812">Transmembrane</keyword>
<evidence type="ECO:0000313" key="10">
    <source>
        <dbReference type="Proteomes" id="UP000199468"/>
    </source>
</evidence>
<keyword evidence="2" id="KW-0328">Glycosyltransferase</keyword>
<evidence type="ECO:0000256" key="3">
    <source>
        <dbReference type="ARBA" id="ARBA00022679"/>
    </source>
</evidence>
<organism evidence="9 10">
    <name type="scientific">Bosea robiniae</name>
    <dbReference type="NCBI Taxonomy" id="1036780"/>
    <lineage>
        <taxon>Bacteria</taxon>
        <taxon>Pseudomonadati</taxon>
        <taxon>Pseudomonadota</taxon>
        <taxon>Alphaproteobacteria</taxon>
        <taxon>Hyphomicrobiales</taxon>
        <taxon>Boseaceae</taxon>
        <taxon>Bosea</taxon>
    </lineage>
</organism>
<dbReference type="PANTHER" id="PTHR43867:SF2">
    <property type="entry name" value="CELLULOSE SYNTHASE CATALYTIC SUBUNIT A [UDP-FORMING]"/>
    <property type="match status" value="1"/>
</dbReference>
<evidence type="ECO:0000256" key="5">
    <source>
        <dbReference type="ARBA" id="ARBA00022989"/>
    </source>
</evidence>
<proteinExistence type="predicted"/>
<dbReference type="InterPro" id="IPR029044">
    <property type="entry name" value="Nucleotide-diphossugar_trans"/>
</dbReference>
<keyword evidence="6 7" id="KW-0472">Membrane</keyword>
<dbReference type="Gene3D" id="3.90.550.10">
    <property type="entry name" value="Spore Coat Polysaccharide Biosynthesis Protein SpsA, Chain A"/>
    <property type="match status" value="1"/>
</dbReference>
<reference evidence="9 10" key="1">
    <citation type="submission" date="2016-10" db="EMBL/GenBank/DDBJ databases">
        <authorList>
            <person name="Varghese N."/>
            <person name="Submissions S."/>
        </authorList>
    </citation>
    <scope>NUCLEOTIDE SEQUENCE [LARGE SCALE GENOMIC DNA]</scope>
    <source>
        <strain evidence="9 10">DSM 26672</strain>
    </source>
</reference>
<sequence length="623" mass="67270">MGGSGNDDRPIGRGPASAGLPIELAFLTRHGLAPSLLARAAETSRRNRSEPAREAIALGLISEAELYRALAAELGLAFLPQPPPLRPGGGHDAILRQGIAPTVDDRRFRFILAPEGPALRRMLEAGPRHRGDIAVTTPRRFAGALRHSNAETLAEHTAGLDPAGLARESARTGASRGQVIAAGGGVAAAALGGVFAPLQTFFALALLLGPFFLGLILLRLAAAIERSAPDLWRSHRWRIDESRLPAYTVAVPLYRELPVLRQLTDALGALDYPPAKLDIRLLIEADDIGMRSTLARMALPPHFSVTVVPPGFPRTKPRALNLALLEARGTFFTIFDAEDIPDPQQLRMAAARFLGGPQELGCLQARLVIDHAEEGVLPALFALEYAGLFDVLNPGLLQFRLPIMLGGTSNHFRTEALRAVGGWDAWNVTEDADLGFRLVRAGYRIGDLPSNTREEAPITIPAWLKQRSRWIKGYIQTLVTHSRAPLRLMREAGMAATFAFLSLVFGTVATALGYPAFAVAALIAYWDGSLFEPVGTVATLTSTIALGIWILGSVALFMPPIVGALRRGAPGLLLLVPLLPLYYALVSAAAWMALYEYFNQRFAWNKTEHGLAHRPAPIEANQE</sequence>
<keyword evidence="5 7" id="KW-1133">Transmembrane helix</keyword>